<reference evidence="4" key="2">
    <citation type="submission" date="2009-11" db="EMBL/GenBank/DDBJ databases">
        <title>The Genome Sequence of Allomyces macrogynus strain ATCC 38327.</title>
        <authorList>
            <consortium name="The Broad Institute Genome Sequencing Platform"/>
            <person name="Russ C."/>
            <person name="Cuomo C."/>
            <person name="Shea T."/>
            <person name="Young S.K."/>
            <person name="Zeng Q."/>
            <person name="Koehrsen M."/>
            <person name="Haas B."/>
            <person name="Borodovsky M."/>
            <person name="Guigo R."/>
            <person name="Alvarado L."/>
            <person name="Berlin A."/>
            <person name="Borenstein D."/>
            <person name="Chen Z."/>
            <person name="Engels R."/>
            <person name="Freedman E."/>
            <person name="Gellesch M."/>
            <person name="Goldberg J."/>
            <person name="Griggs A."/>
            <person name="Gujja S."/>
            <person name="Heiman D."/>
            <person name="Hepburn T."/>
            <person name="Howarth C."/>
            <person name="Jen D."/>
            <person name="Larson L."/>
            <person name="Lewis B."/>
            <person name="Mehta T."/>
            <person name="Park D."/>
            <person name="Pearson M."/>
            <person name="Roberts A."/>
            <person name="Saif S."/>
            <person name="Shenoy N."/>
            <person name="Sisk P."/>
            <person name="Stolte C."/>
            <person name="Sykes S."/>
            <person name="Walk T."/>
            <person name="White J."/>
            <person name="Yandava C."/>
            <person name="Burger G."/>
            <person name="Gray M.W."/>
            <person name="Holland P.W.H."/>
            <person name="King N."/>
            <person name="Lang F.B.F."/>
            <person name="Roger A.J."/>
            <person name="Ruiz-Trillo I."/>
            <person name="Lander E."/>
            <person name="Nusbaum C."/>
        </authorList>
    </citation>
    <scope>NUCLEOTIDE SEQUENCE [LARGE SCALE GENOMIC DNA]</scope>
    <source>
        <strain evidence="4">ATCC 38327</strain>
    </source>
</reference>
<keyword evidence="1" id="KW-0732">Signal</keyword>
<evidence type="ECO:0000313" key="4">
    <source>
        <dbReference type="Proteomes" id="UP000054350"/>
    </source>
</evidence>
<dbReference type="AlphaFoldDB" id="A0A0L0SVE4"/>
<reference evidence="3 4" key="1">
    <citation type="submission" date="2009-11" db="EMBL/GenBank/DDBJ databases">
        <title>Annotation of Allomyces macrogynus ATCC 38327.</title>
        <authorList>
            <consortium name="The Broad Institute Genome Sequencing Platform"/>
            <person name="Russ C."/>
            <person name="Cuomo C."/>
            <person name="Burger G."/>
            <person name="Gray M.W."/>
            <person name="Holland P.W.H."/>
            <person name="King N."/>
            <person name="Lang F.B.F."/>
            <person name="Roger A.J."/>
            <person name="Ruiz-Trillo I."/>
            <person name="Young S.K."/>
            <person name="Zeng Q."/>
            <person name="Gargeya S."/>
            <person name="Fitzgerald M."/>
            <person name="Haas B."/>
            <person name="Abouelleil A."/>
            <person name="Alvarado L."/>
            <person name="Arachchi H.M."/>
            <person name="Berlin A."/>
            <person name="Chapman S.B."/>
            <person name="Gearin G."/>
            <person name="Goldberg J."/>
            <person name="Griggs A."/>
            <person name="Gujja S."/>
            <person name="Hansen M."/>
            <person name="Heiman D."/>
            <person name="Howarth C."/>
            <person name="Larimer J."/>
            <person name="Lui A."/>
            <person name="MacDonald P.J.P."/>
            <person name="McCowen C."/>
            <person name="Montmayeur A."/>
            <person name="Murphy C."/>
            <person name="Neiman D."/>
            <person name="Pearson M."/>
            <person name="Priest M."/>
            <person name="Roberts A."/>
            <person name="Saif S."/>
            <person name="Shea T."/>
            <person name="Sisk P."/>
            <person name="Stolte C."/>
            <person name="Sykes S."/>
            <person name="Wortman J."/>
            <person name="Nusbaum C."/>
            <person name="Birren B."/>
        </authorList>
    </citation>
    <scope>NUCLEOTIDE SEQUENCE [LARGE SCALE GENOMIC DNA]</scope>
    <source>
        <strain evidence="3 4">ATCC 38327</strain>
    </source>
</reference>
<dbReference type="InterPro" id="IPR036749">
    <property type="entry name" value="Expansin_CBD_sf"/>
</dbReference>
<dbReference type="STRING" id="578462.A0A0L0SVE4"/>
<dbReference type="PANTHER" id="PTHR31836">
    <property type="match status" value="1"/>
</dbReference>
<accession>A0A0L0SVE4</accession>
<dbReference type="eggNOG" id="ENOG502SA8X">
    <property type="taxonomic scope" value="Eukaryota"/>
</dbReference>
<dbReference type="Gene3D" id="2.60.40.760">
    <property type="entry name" value="Expansin, cellulose-binding-like domain"/>
    <property type="match status" value="1"/>
</dbReference>
<keyword evidence="4" id="KW-1185">Reference proteome</keyword>
<evidence type="ECO:0000256" key="2">
    <source>
        <dbReference type="SAM" id="MobiDB-lite"/>
    </source>
</evidence>
<dbReference type="Proteomes" id="UP000054350">
    <property type="component" value="Unassembled WGS sequence"/>
</dbReference>
<dbReference type="InterPro" id="IPR036908">
    <property type="entry name" value="RlpA-like_sf"/>
</dbReference>
<dbReference type="EMBL" id="GG745350">
    <property type="protein sequence ID" value="KNE66365.1"/>
    <property type="molecule type" value="Genomic_DNA"/>
</dbReference>
<dbReference type="OrthoDB" id="406505at2759"/>
<name>A0A0L0SVE4_ALLM3</name>
<feature type="region of interest" description="Disordered" evidence="2">
    <location>
        <begin position="148"/>
        <end position="210"/>
    </location>
</feature>
<feature type="compositionally biased region" description="Low complexity" evidence="2">
    <location>
        <begin position="148"/>
        <end position="160"/>
    </location>
</feature>
<dbReference type="SUPFAM" id="SSF50685">
    <property type="entry name" value="Barwin-like endoglucanases"/>
    <property type="match status" value="1"/>
</dbReference>
<evidence type="ECO:0000256" key="1">
    <source>
        <dbReference type="ARBA" id="ARBA00022729"/>
    </source>
</evidence>
<dbReference type="VEuPathDB" id="FungiDB:AMAG_11508"/>
<evidence type="ECO:0000313" key="3">
    <source>
        <dbReference type="EMBL" id="KNE66365.1"/>
    </source>
</evidence>
<organism evidence="3 4">
    <name type="scientific">Allomyces macrogynus (strain ATCC 38327)</name>
    <name type="common">Allomyces javanicus var. macrogynus</name>
    <dbReference type="NCBI Taxonomy" id="578462"/>
    <lineage>
        <taxon>Eukaryota</taxon>
        <taxon>Fungi</taxon>
        <taxon>Fungi incertae sedis</taxon>
        <taxon>Blastocladiomycota</taxon>
        <taxon>Blastocladiomycetes</taxon>
        <taxon>Blastocladiales</taxon>
        <taxon>Blastocladiaceae</taxon>
        <taxon>Allomyces</taxon>
    </lineage>
</organism>
<gene>
    <name evidence="3" type="ORF">AMAG_11508</name>
</gene>
<sequence length="227" mass="23682">MSGVCIRIHNGDKSIVAHVINKLPDADRGPGDLDVTGPVWRTLMTIPPGQLFDVKWEVVDCPDVSGPLVYKWKDGSSQYWAGIEIRNHNKPVVSVTVNGIKGPRKMFHDFVSDSGFGSAGQFTVVTTFSDGISITDYNVLLRSGAEVQGSASQDSVSSQPQPQPQPQPTAAPTGGAPGPAPTGDAPQPAPTAAPTAAPTSTPTLTRLPGGVCKLRTTSTVTVTVTLA</sequence>
<proteinExistence type="predicted"/>
<feature type="compositionally biased region" description="Low complexity" evidence="2">
    <location>
        <begin position="181"/>
        <end position="203"/>
    </location>
</feature>
<protein>
    <submittedName>
        <fullName evidence="3">Uncharacterized protein</fullName>
    </submittedName>
</protein>
<dbReference type="PANTHER" id="PTHR31836:SF28">
    <property type="entry name" value="SRCR DOMAIN-CONTAINING PROTEIN-RELATED"/>
    <property type="match status" value="1"/>
</dbReference>
<dbReference type="InterPro" id="IPR051477">
    <property type="entry name" value="Expansin_CellWall"/>
</dbReference>